<feature type="compositionally biased region" description="Basic and acidic residues" evidence="1">
    <location>
        <begin position="616"/>
        <end position="625"/>
    </location>
</feature>
<reference evidence="3" key="1">
    <citation type="submission" date="2023-10" db="EMBL/GenBank/DDBJ databases">
        <authorList>
            <person name="Chen Y."/>
            <person name="Shah S."/>
            <person name="Dougan E. K."/>
            <person name="Thang M."/>
            <person name="Chan C."/>
        </authorList>
    </citation>
    <scope>NUCLEOTIDE SEQUENCE [LARGE SCALE GENOMIC DNA]</scope>
</reference>
<comment type="caution">
    <text evidence="3">The sequence shown here is derived from an EMBL/GenBank/DDBJ whole genome shotgun (WGS) entry which is preliminary data.</text>
</comment>
<dbReference type="Gene3D" id="3.40.50.150">
    <property type="entry name" value="Vaccinia Virus protein VP39"/>
    <property type="match status" value="1"/>
</dbReference>
<evidence type="ECO:0000259" key="2">
    <source>
        <dbReference type="Pfam" id="PF08242"/>
    </source>
</evidence>
<gene>
    <name evidence="3" type="ORF">PCOR1329_LOCUS80430</name>
</gene>
<keyword evidence="4" id="KW-1185">Reference proteome</keyword>
<accession>A0ABN9Y1B7</accession>
<dbReference type="Pfam" id="PF08242">
    <property type="entry name" value="Methyltransf_12"/>
    <property type="match status" value="1"/>
</dbReference>
<evidence type="ECO:0000313" key="4">
    <source>
        <dbReference type="Proteomes" id="UP001189429"/>
    </source>
</evidence>
<evidence type="ECO:0000256" key="1">
    <source>
        <dbReference type="SAM" id="MobiDB-lite"/>
    </source>
</evidence>
<organism evidence="3 4">
    <name type="scientific">Prorocentrum cordatum</name>
    <dbReference type="NCBI Taxonomy" id="2364126"/>
    <lineage>
        <taxon>Eukaryota</taxon>
        <taxon>Sar</taxon>
        <taxon>Alveolata</taxon>
        <taxon>Dinophyceae</taxon>
        <taxon>Prorocentrales</taxon>
        <taxon>Prorocentraceae</taxon>
        <taxon>Prorocentrum</taxon>
    </lineage>
</organism>
<feature type="domain" description="Methyltransferase type 12" evidence="2">
    <location>
        <begin position="509"/>
        <end position="605"/>
    </location>
</feature>
<feature type="region of interest" description="Disordered" evidence="1">
    <location>
        <begin position="608"/>
        <end position="652"/>
    </location>
</feature>
<dbReference type="InterPro" id="IPR029063">
    <property type="entry name" value="SAM-dependent_MTases_sf"/>
</dbReference>
<proteinExistence type="predicted"/>
<dbReference type="InterPro" id="IPR013217">
    <property type="entry name" value="Methyltransf_12"/>
</dbReference>
<dbReference type="EMBL" id="CAUYUJ010021392">
    <property type="protein sequence ID" value="CAK0904394.1"/>
    <property type="molecule type" value="Genomic_DNA"/>
</dbReference>
<dbReference type="CDD" id="cd02440">
    <property type="entry name" value="AdoMet_MTases"/>
    <property type="match status" value="1"/>
</dbReference>
<evidence type="ECO:0000313" key="3">
    <source>
        <dbReference type="EMBL" id="CAK0904394.1"/>
    </source>
</evidence>
<protein>
    <recommendedName>
        <fullName evidence="2">Methyltransferase type 12 domain-containing protein</fullName>
    </recommendedName>
</protein>
<name>A0ABN9Y1B7_9DINO</name>
<sequence>MAPGEGGTPLSRDGSALFAPVRDHLEGLREQLAGLLLERQLLEEQLNRNCRSALGGLWDLQVHRWVAEPTDGLLKQALHNQWPALDVMRAVVVEGRLEKMWDLQLWLSMILDSAQQHWGTVAEEARQMGERLAVQAKQLSVNARTLDARAEVLLGLLARTPGFESRAQGVLANLRGGLEARGQRGFDSVFSPMSKVHGLLQRVTVIATRVEESAGSLAAEMEPDWCGGTGEDVPAEVAAVSEENCRRLAAWARGLEHKMSHWLASSALDAFRSVARWQLDAAANLTAAAELLRLLWGASEGLLGDGAPPVATGGLGVGDNPEEPTVLLDSSNLEDSVRLLEEDAEHFTPGVGATADAAPLPRRLSDTARLLADGRPNQYVAPPQRPAPEPRGEPLGRRLMGLMRLCVRFQWLTDMMSLTATNWFDRVRRRGDGLLRVSSRIEADQRALHDSLQTLPEYRRLAFEEIHEAGHWGKGNSGGGSNPTRTWAVARGLVEILAQYPPGGALSVLDIGCGWGEWLPEQLRRAMAAGTIRRDLSYVGVEIASQPVQHLRAVSSSWALGRWRFEVADAVSDALPAGADVAVVRHVFQHLTTADALTLLRNLRQARPRYSGPPRLPERGPEHGGRLLGLRQRGPRQGPPVPSNYDLRSPPFALPEPDRVVLDLNTTNSGEAKDPEQMLLYPVDALDVLG</sequence>
<dbReference type="SUPFAM" id="SSF53335">
    <property type="entry name" value="S-adenosyl-L-methionine-dependent methyltransferases"/>
    <property type="match status" value="1"/>
</dbReference>
<dbReference type="Proteomes" id="UP001189429">
    <property type="component" value="Unassembled WGS sequence"/>
</dbReference>